<dbReference type="Proteomes" id="UP000683428">
    <property type="component" value="Chromosome"/>
</dbReference>
<proteinExistence type="inferred from homology"/>
<dbReference type="Pfam" id="PF00015">
    <property type="entry name" value="MCPsignal"/>
    <property type="match status" value="1"/>
</dbReference>
<accession>A0A975SLM6</accession>
<dbReference type="KEGG" id="aiq:Azoinq_09845"/>
<evidence type="ECO:0000259" key="5">
    <source>
        <dbReference type="PROSITE" id="PS50112"/>
    </source>
</evidence>
<dbReference type="EMBL" id="CP064782">
    <property type="protein sequence ID" value="QWT48170.1"/>
    <property type="molecule type" value="Genomic_DNA"/>
</dbReference>
<dbReference type="SMART" id="SM00283">
    <property type="entry name" value="MA"/>
    <property type="match status" value="1"/>
</dbReference>
<keyword evidence="1 3" id="KW-0807">Transducer</keyword>
<feature type="domain" description="Methyl-accepting transducer" evidence="4">
    <location>
        <begin position="258"/>
        <end position="494"/>
    </location>
</feature>
<sequence>MKQNLPVSQIERPFPKGSYIVSRTDLKGLITFVNDTFVDISGFSREELLHKNHNLIRHPDMPPVAFQELWQTVQAGRPWRGLVKNRCKNGDHYWVEALIVPVRKNNQTIGYMSVRTEPSRTQIREAEALYQQLNRQGKPPRPPKLEHHWGYGSRFKLALGTLAATQLGLLALPLVGNPGVATPLLALVGLGLGAYLYFTQHKILAGVAVLHRRMDRIGQGVLTDPIPLSADTELGRLNDALITMQTHLKAMMAEVGEAADTVEQTAAQVNGAMGETFAVSNEQATLAGQIAASVEEMAASVEEVAVSSRQAEQAVIASRELLASATAGMADSRHASANVVQVVNATEATMQELSSAITAIGEVSAAIRSISDQTNLLALNAAIEAARAGEAGRGFAVVADEVRKLAEHSGQQTEKITASVEQVQQRAQQAVGSMQTAVQHVSATDQAMETAQGSLGQVADQGEAVVQLSHQIASSTEQESKTGEDIAHRVDGIVQGIHRTAEAIGAVNVKTARMQAIAQDLQKLVGYFQYIDGA</sequence>
<dbReference type="PANTHER" id="PTHR32089">
    <property type="entry name" value="METHYL-ACCEPTING CHEMOTAXIS PROTEIN MCPB"/>
    <property type="match status" value="1"/>
</dbReference>
<dbReference type="PROSITE" id="PS50111">
    <property type="entry name" value="CHEMOTAXIS_TRANSDUC_2"/>
    <property type="match status" value="1"/>
</dbReference>
<gene>
    <name evidence="7" type="ORF">Azoinq_09845</name>
</gene>
<dbReference type="GO" id="GO:0007165">
    <property type="term" value="P:signal transduction"/>
    <property type="evidence" value="ECO:0007669"/>
    <property type="project" value="UniProtKB-KW"/>
</dbReference>
<dbReference type="NCBIfam" id="TIGR00229">
    <property type="entry name" value="sensory_box"/>
    <property type="match status" value="1"/>
</dbReference>
<evidence type="ECO:0000313" key="8">
    <source>
        <dbReference type="Proteomes" id="UP000683428"/>
    </source>
</evidence>
<dbReference type="Pfam" id="PF08447">
    <property type="entry name" value="PAS_3"/>
    <property type="match status" value="1"/>
</dbReference>
<dbReference type="InterPro" id="IPR000014">
    <property type="entry name" value="PAS"/>
</dbReference>
<feature type="domain" description="HAMP" evidence="6">
    <location>
        <begin position="201"/>
        <end position="253"/>
    </location>
</feature>
<dbReference type="Pfam" id="PF00672">
    <property type="entry name" value="HAMP"/>
    <property type="match status" value="1"/>
</dbReference>
<evidence type="ECO:0000259" key="4">
    <source>
        <dbReference type="PROSITE" id="PS50111"/>
    </source>
</evidence>
<comment type="similarity">
    <text evidence="2">Belongs to the methyl-accepting chemotaxis (MCP) protein family.</text>
</comment>
<dbReference type="InterPro" id="IPR013655">
    <property type="entry name" value="PAS_fold_3"/>
</dbReference>
<dbReference type="CDD" id="cd00130">
    <property type="entry name" value="PAS"/>
    <property type="match status" value="1"/>
</dbReference>
<feature type="domain" description="PAS" evidence="5">
    <location>
        <begin position="25"/>
        <end position="76"/>
    </location>
</feature>
<dbReference type="PROSITE" id="PS50112">
    <property type="entry name" value="PAS"/>
    <property type="match status" value="1"/>
</dbReference>
<evidence type="ECO:0000256" key="1">
    <source>
        <dbReference type="ARBA" id="ARBA00023224"/>
    </source>
</evidence>
<dbReference type="SMART" id="SM00091">
    <property type="entry name" value="PAS"/>
    <property type="match status" value="1"/>
</dbReference>
<dbReference type="AlphaFoldDB" id="A0A975SLM6"/>
<reference evidence="7" key="1">
    <citation type="submission" date="2020-11" db="EMBL/GenBank/DDBJ databases">
        <title>Azospira inquinata sp. nov.</title>
        <authorList>
            <person name="Moe W.M."/>
            <person name="Mikes M.C."/>
        </authorList>
    </citation>
    <scope>NUCLEOTIDE SEQUENCE</scope>
    <source>
        <strain evidence="7">Azo-3</strain>
    </source>
</reference>
<dbReference type="SMART" id="SM00304">
    <property type="entry name" value="HAMP"/>
    <property type="match status" value="1"/>
</dbReference>
<dbReference type="GO" id="GO:0016020">
    <property type="term" value="C:membrane"/>
    <property type="evidence" value="ECO:0007669"/>
    <property type="project" value="InterPro"/>
</dbReference>
<evidence type="ECO:0000256" key="3">
    <source>
        <dbReference type="PROSITE-ProRule" id="PRU00284"/>
    </source>
</evidence>
<keyword evidence="8" id="KW-1185">Reference proteome</keyword>
<dbReference type="InterPro" id="IPR004089">
    <property type="entry name" value="MCPsignal_dom"/>
</dbReference>
<dbReference type="InterPro" id="IPR003660">
    <property type="entry name" value="HAMP_dom"/>
</dbReference>
<name>A0A975SLM6_9RHOO</name>
<organism evidence="7 8">
    <name type="scientific">Azospira inquinata</name>
    <dbReference type="NCBI Taxonomy" id="2785627"/>
    <lineage>
        <taxon>Bacteria</taxon>
        <taxon>Pseudomonadati</taxon>
        <taxon>Pseudomonadota</taxon>
        <taxon>Betaproteobacteria</taxon>
        <taxon>Rhodocyclales</taxon>
        <taxon>Rhodocyclaceae</taxon>
        <taxon>Azospira</taxon>
    </lineage>
</organism>
<evidence type="ECO:0000259" key="6">
    <source>
        <dbReference type="PROSITE" id="PS50885"/>
    </source>
</evidence>
<evidence type="ECO:0000256" key="2">
    <source>
        <dbReference type="ARBA" id="ARBA00029447"/>
    </source>
</evidence>
<dbReference type="PROSITE" id="PS50885">
    <property type="entry name" value="HAMP"/>
    <property type="match status" value="1"/>
</dbReference>
<evidence type="ECO:0000313" key="7">
    <source>
        <dbReference type="EMBL" id="QWT48170.1"/>
    </source>
</evidence>
<dbReference type="RefSeq" id="WP_216129541.1">
    <property type="nucleotide sequence ID" value="NZ_CP064782.1"/>
</dbReference>
<protein>
    <submittedName>
        <fullName evidence="7">Methyl-accepting chemotaxis protein</fullName>
    </submittedName>
</protein>
<dbReference type="PANTHER" id="PTHR32089:SF112">
    <property type="entry name" value="LYSOZYME-LIKE PROTEIN-RELATED"/>
    <property type="match status" value="1"/>
</dbReference>